<reference evidence="3 4" key="1">
    <citation type="submission" date="2018-02" db="EMBL/GenBank/DDBJ databases">
        <title>Comparative genomes isolates from brazilian mangrove.</title>
        <authorList>
            <person name="Araujo J.E."/>
            <person name="Taketani R.G."/>
            <person name="Silva M.C.P."/>
            <person name="Loureco M.V."/>
            <person name="Andreote F.D."/>
        </authorList>
    </citation>
    <scope>NUCLEOTIDE SEQUENCE [LARGE SCALE GENOMIC DNA]</scope>
    <source>
        <strain evidence="3 4">HEX-2 MGV</strain>
    </source>
</reference>
<feature type="compositionally biased region" description="Polar residues" evidence="2">
    <location>
        <begin position="428"/>
        <end position="437"/>
    </location>
</feature>
<protein>
    <submittedName>
        <fullName evidence="3">Uncharacterized protein</fullName>
    </submittedName>
</protein>
<feature type="region of interest" description="Disordered" evidence="2">
    <location>
        <begin position="428"/>
        <end position="466"/>
    </location>
</feature>
<dbReference type="Proteomes" id="UP000240009">
    <property type="component" value="Unassembled WGS sequence"/>
</dbReference>
<evidence type="ECO:0000256" key="1">
    <source>
        <dbReference type="SAM" id="Coils"/>
    </source>
</evidence>
<name>A0A2S8G3Y5_9BACT</name>
<dbReference type="EMBL" id="PUIA01000016">
    <property type="protein sequence ID" value="PQO38854.1"/>
    <property type="molecule type" value="Genomic_DNA"/>
</dbReference>
<organism evidence="3 4">
    <name type="scientific">Blastopirellula marina</name>
    <dbReference type="NCBI Taxonomy" id="124"/>
    <lineage>
        <taxon>Bacteria</taxon>
        <taxon>Pseudomonadati</taxon>
        <taxon>Planctomycetota</taxon>
        <taxon>Planctomycetia</taxon>
        <taxon>Pirellulales</taxon>
        <taxon>Pirellulaceae</taxon>
        <taxon>Blastopirellula</taxon>
    </lineage>
</organism>
<feature type="coiled-coil region" evidence="1">
    <location>
        <begin position="329"/>
        <end position="399"/>
    </location>
</feature>
<keyword evidence="1" id="KW-0175">Coiled coil</keyword>
<sequence>MRSTLGYIMTMTAEELVDKPVVFALAQQPHELNPDELIATLWPLMCLTTGRPVNASASTFPSAGFARWYRVPPGVWEHGDLVIGHLRRNERGYGLEDKEWYQVFGDAGYHAGGQVCELFDLAEPLAKLGDLLRRPLPKTRIPRGDVYFRCRDAVAGPFRVANGDGSRSGNFYFTPDRKAECDVDVFDRQAFDNANISIVRSRAVISPSEYMPTSGRGGAYETNYQIFRKQDLDQATLEKRVKYFLTDELLVTKACKQIKHGKSWKKLRDELKPLVALLDQDTHGVSEAVIQGLPELIGEIEQRITMIDPLVEAMMQSAAIAERIRQEGNAAVQAQVKAKAIEIEQLAKEEAASKLIELEGIEKKVEAVRKEKSQLLEELKTLVRQREQDESRAEDLIARVDERLRSGRNELLSDLALITPLLQQFASVPSSSNGHATKQTHDLKADAHPCSQQPTSTDTPLAKSPKLTESEFVEKRLWPILNNHAASVDLREAGLFHASIVAGRLIGVPHPGWASGYAAAMGETARCITVAASPRWIDFDSIANGSLLSNWRSAVADDQCLQLIVIEGIDRCPTHAWLRPWLNILAGWSTSLPDSQQTGWPEHVRLVITEEKSTSCFDLTDELRRWVFAFSSRGKPQIVTNAISGHLPFQVWELASSSYDNNSLDTYLKALQFPIGDPSTPMKTSLACRLREALMRLHPNDPPMASEQVIIQRLFNCWLAEEKA</sequence>
<gene>
    <name evidence="3" type="ORF">C5Y96_03000</name>
</gene>
<comment type="caution">
    <text evidence="3">The sequence shown here is derived from an EMBL/GenBank/DDBJ whole genome shotgun (WGS) entry which is preliminary data.</text>
</comment>
<evidence type="ECO:0000313" key="4">
    <source>
        <dbReference type="Proteomes" id="UP000240009"/>
    </source>
</evidence>
<evidence type="ECO:0000256" key="2">
    <source>
        <dbReference type="SAM" id="MobiDB-lite"/>
    </source>
</evidence>
<feature type="compositionally biased region" description="Polar residues" evidence="2">
    <location>
        <begin position="450"/>
        <end position="459"/>
    </location>
</feature>
<evidence type="ECO:0000313" key="3">
    <source>
        <dbReference type="EMBL" id="PQO38854.1"/>
    </source>
</evidence>
<accession>A0A2S8G3Y5</accession>
<dbReference type="AlphaFoldDB" id="A0A2S8G3Y5"/>
<proteinExistence type="predicted"/>